<evidence type="ECO:0008006" key="9">
    <source>
        <dbReference type="Google" id="ProtNLM"/>
    </source>
</evidence>
<feature type="region of interest" description="Disordered" evidence="1">
    <location>
        <begin position="294"/>
        <end position="320"/>
    </location>
</feature>
<evidence type="ECO:0000259" key="4">
    <source>
        <dbReference type="Pfam" id="PF11961"/>
    </source>
</evidence>
<name>A0A0D2V4S3_GOSRA</name>
<dbReference type="InterPro" id="IPR007700">
    <property type="entry name" value="DUF668"/>
</dbReference>
<dbReference type="Proteomes" id="UP000032304">
    <property type="component" value="Chromosome 12"/>
</dbReference>
<feature type="domain" description="DUF668" evidence="3">
    <location>
        <begin position="358"/>
        <end position="449"/>
    </location>
</feature>
<evidence type="ECO:0000313" key="8">
    <source>
        <dbReference type="Proteomes" id="UP000593578"/>
    </source>
</evidence>
<protein>
    <recommendedName>
        <fullName evidence="9">DUF668 domain-containing protein</fullName>
    </recommendedName>
</protein>
<dbReference type="OMA" id="RFSMRPR"/>
<feature type="domain" description="DUF3475" evidence="4">
    <location>
        <begin position="33"/>
        <end position="89"/>
    </location>
</feature>
<dbReference type="AlphaFoldDB" id="A0A0D2V4S3"/>
<evidence type="ECO:0000256" key="2">
    <source>
        <dbReference type="SAM" id="Phobius"/>
    </source>
</evidence>
<dbReference type="Proteomes" id="UP000593578">
    <property type="component" value="Unassembled WGS sequence"/>
</dbReference>
<dbReference type="EMBL" id="CM001751">
    <property type="protein sequence ID" value="KJB76769.1"/>
    <property type="molecule type" value="Genomic_DNA"/>
</dbReference>
<dbReference type="Gramene" id="KJB76769">
    <property type="protein sequence ID" value="KJB76769"/>
    <property type="gene ID" value="B456_012G106200"/>
</dbReference>
<dbReference type="OrthoDB" id="673374at2759"/>
<organism evidence="5 7">
    <name type="scientific">Gossypium raimondii</name>
    <name type="common">Peruvian cotton</name>
    <name type="synonym">Gossypium klotzschianum subsp. raimondii</name>
    <dbReference type="NCBI Taxonomy" id="29730"/>
    <lineage>
        <taxon>Eukaryota</taxon>
        <taxon>Viridiplantae</taxon>
        <taxon>Streptophyta</taxon>
        <taxon>Embryophyta</taxon>
        <taxon>Tracheophyta</taxon>
        <taxon>Spermatophyta</taxon>
        <taxon>Magnoliopsida</taxon>
        <taxon>eudicotyledons</taxon>
        <taxon>Gunneridae</taxon>
        <taxon>Pentapetalae</taxon>
        <taxon>rosids</taxon>
        <taxon>malvids</taxon>
        <taxon>Malvales</taxon>
        <taxon>Malvaceae</taxon>
        <taxon>Malvoideae</taxon>
        <taxon>Gossypium</taxon>
    </lineage>
</organism>
<proteinExistence type="predicted"/>
<dbReference type="PANTHER" id="PTHR31371">
    <property type="entry name" value="BNAC09G50660D PROTEIN"/>
    <property type="match status" value="1"/>
</dbReference>
<evidence type="ECO:0000259" key="3">
    <source>
        <dbReference type="Pfam" id="PF05003"/>
    </source>
</evidence>
<sequence>MAWPTAETEQVDKVSRSCAMFRHEKPCSPTLQILAFETARNMSRLVALYKSLTDEEFLKLRNGPMRSPGVAFLNSTDETYLLSLICQEKLEDLNQIASIVSRLAKNCNGEELNKFETAFRNMKQGAVDVRNLDFNSRHVRKIIEKMEEYASATSLLHSSLVVLNELESSEKKMQRLKTNNCPEIPSDKTNLDLYNDKISFQRKQVRYFRQVSLWSKTFDKCVGLMARIVCTVYARICVVFGPFVPGLVCTMFTITTKNYFRRLHVSRTKAFHMKVYPEAEYCLFVKEENHMRKASKSGPIPKASRFKRGPTTRFPSSELSPEAKGLGFLLSGVTATKNNVEANTRRNQRLIQSAPANTVGAAGLALRYANLITMAETYFYSTAIITDDARHLMFEMLPVHMKRKLRVKLRKHWYKEAKESEEQGLTEGWKEALEEIIEWLAPVAHDTLRWQQDRNLEQQKLNAMPSVLLFQTLHFSDLEKTEAAIVQVLIGLSCIYRYENRRKMNGVGYKEPYVTS</sequence>
<dbReference type="eggNOG" id="ENOG502QT5A">
    <property type="taxonomic scope" value="Eukaryota"/>
</dbReference>
<accession>A0A0D2V4S3</accession>
<dbReference type="InterPro" id="IPR021864">
    <property type="entry name" value="DUF3475"/>
</dbReference>
<keyword evidence="2" id="KW-0472">Membrane</keyword>
<keyword evidence="2" id="KW-0812">Transmembrane</keyword>
<dbReference type="KEGG" id="gra:105779038"/>
<reference evidence="6 8" key="2">
    <citation type="journal article" date="2019" name="Genome Biol. Evol.">
        <title>Insights into the evolution of the New World diploid cottons (Gossypium, subgenus Houzingenia) based on genome sequencing.</title>
        <authorList>
            <person name="Grover C.E."/>
            <person name="Arick M.A. 2nd"/>
            <person name="Thrash A."/>
            <person name="Conover J.L."/>
            <person name="Sanders W.S."/>
            <person name="Peterson D.G."/>
            <person name="Frelichowski J.E."/>
            <person name="Scheffler J.A."/>
            <person name="Scheffler B.E."/>
            <person name="Wendel J.F."/>
        </authorList>
    </citation>
    <scope>NUCLEOTIDE SEQUENCE [LARGE SCALE GENOMIC DNA]</scope>
    <source>
        <strain evidence="6">8</strain>
        <tissue evidence="6">Leaf</tissue>
    </source>
</reference>
<dbReference type="GO" id="GO:0045927">
    <property type="term" value="P:positive regulation of growth"/>
    <property type="evidence" value="ECO:0007669"/>
    <property type="project" value="InterPro"/>
</dbReference>
<dbReference type="STRING" id="29730.A0A0D2V4S3"/>
<dbReference type="Pfam" id="PF05003">
    <property type="entry name" value="DUF668"/>
    <property type="match status" value="1"/>
</dbReference>
<reference evidence="6" key="3">
    <citation type="submission" date="2020-04" db="EMBL/GenBank/DDBJ databases">
        <authorList>
            <person name="Grover C.E."/>
            <person name="Arick M.A. II"/>
            <person name="Thrash A."/>
            <person name="Conover J.L."/>
            <person name="Sanders W.S."/>
            <person name="Peterson D.G."/>
            <person name="Scheffler J.A."/>
            <person name="Scheffler B.E."/>
            <person name="Wendel J.F."/>
        </authorList>
    </citation>
    <scope>NUCLEOTIDE SEQUENCE</scope>
    <source>
        <strain evidence="6">8</strain>
        <tissue evidence="6">Leaf</tissue>
    </source>
</reference>
<keyword evidence="2" id="KW-1133">Transmembrane helix</keyword>
<keyword evidence="7" id="KW-1185">Reference proteome</keyword>
<dbReference type="Pfam" id="PF11961">
    <property type="entry name" value="DUF3475"/>
    <property type="match status" value="1"/>
</dbReference>
<evidence type="ECO:0000313" key="7">
    <source>
        <dbReference type="Proteomes" id="UP000032304"/>
    </source>
</evidence>
<evidence type="ECO:0000256" key="1">
    <source>
        <dbReference type="SAM" id="MobiDB-lite"/>
    </source>
</evidence>
<evidence type="ECO:0000313" key="5">
    <source>
        <dbReference type="EMBL" id="KJB76769.1"/>
    </source>
</evidence>
<feature type="transmembrane region" description="Helical" evidence="2">
    <location>
        <begin position="232"/>
        <end position="254"/>
    </location>
</feature>
<dbReference type="EMBL" id="JABEZZ010000012">
    <property type="protein sequence ID" value="MBA0601359.1"/>
    <property type="molecule type" value="Genomic_DNA"/>
</dbReference>
<gene>
    <name evidence="5" type="ORF">B456_012G106200</name>
    <name evidence="6" type="ORF">Gorai_004539</name>
</gene>
<evidence type="ECO:0000313" key="6">
    <source>
        <dbReference type="EMBL" id="MBA0601359.1"/>
    </source>
</evidence>
<dbReference type="PANTHER" id="PTHR31371:SF13">
    <property type="entry name" value="OS05G0457600 PROTEIN"/>
    <property type="match status" value="1"/>
</dbReference>
<reference evidence="5 7" key="1">
    <citation type="journal article" date="2012" name="Nature">
        <title>Repeated polyploidization of Gossypium genomes and the evolution of spinnable cotton fibres.</title>
        <authorList>
            <person name="Paterson A.H."/>
            <person name="Wendel J.F."/>
            <person name="Gundlach H."/>
            <person name="Guo H."/>
            <person name="Jenkins J."/>
            <person name="Jin D."/>
            <person name="Llewellyn D."/>
            <person name="Showmaker K.C."/>
            <person name="Shu S."/>
            <person name="Udall J."/>
            <person name="Yoo M.J."/>
            <person name="Byers R."/>
            <person name="Chen W."/>
            <person name="Doron-Faigenboim A."/>
            <person name="Duke M.V."/>
            <person name="Gong L."/>
            <person name="Grimwood J."/>
            <person name="Grover C."/>
            <person name="Grupp K."/>
            <person name="Hu G."/>
            <person name="Lee T.H."/>
            <person name="Li J."/>
            <person name="Lin L."/>
            <person name="Liu T."/>
            <person name="Marler B.S."/>
            <person name="Page J.T."/>
            <person name="Roberts A.W."/>
            <person name="Romanel E."/>
            <person name="Sanders W.S."/>
            <person name="Szadkowski E."/>
            <person name="Tan X."/>
            <person name="Tang H."/>
            <person name="Xu C."/>
            <person name="Wang J."/>
            <person name="Wang Z."/>
            <person name="Zhang D."/>
            <person name="Zhang L."/>
            <person name="Ashrafi H."/>
            <person name="Bedon F."/>
            <person name="Bowers J.E."/>
            <person name="Brubaker C.L."/>
            <person name="Chee P.W."/>
            <person name="Das S."/>
            <person name="Gingle A.R."/>
            <person name="Haigler C.H."/>
            <person name="Harker D."/>
            <person name="Hoffmann L.V."/>
            <person name="Hovav R."/>
            <person name="Jones D.C."/>
            <person name="Lemke C."/>
            <person name="Mansoor S."/>
            <person name="ur Rahman M."/>
            <person name="Rainville L.N."/>
            <person name="Rambani A."/>
            <person name="Reddy U.K."/>
            <person name="Rong J.K."/>
            <person name="Saranga Y."/>
            <person name="Scheffler B.E."/>
            <person name="Scheffler J.A."/>
            <person name="Stelly D.M."/>
            <person name="Triplett B.A."/>
            <person name="Van Deynze A."/>
            <person name="Vaslin M.F."/>
            <person name="Waghmare V.N."/>
            <person name="Walford S.A."/>
            <person name="Wright R.J."/>
            <person name="Zaki E.A."/>
            <person name="Zhang T."/>
            <person name="Dennis E.S."/>
            <person name="Mayer K.F."/>
            <person name="Peterson D.G."/>
            <person name="Rokhsar D.S."/>
            <person name="Wang X."/>
            <person name="Schmutz J."/>
        </authorList>
    </citation>
    <scope>NUCLEOTIDE SEQUENCE [LARGE SCALE GENOMIC DNA]</scope>
</reference>